<gene>
    <name evidence="2" type="ORF">AVW11_31160</name>
</gene>
<keyword evidence="1" id="KW-1133">Transmembrane helix</keyword>
<evidence type="ECO:0000313" key="2">
    <source>
        <dbReference type="EMBL" id="OLZ53849.1"/>
    </source>
</evidence>
<organism evidence="2 3">
    <name type="scientific">Streptomyces amritsarensis</name>
    <dbReference type="NCBI Taxonomy" id="681158"/>
    <lineage>
        <taxon>Bacteria</taxon>
        <taxon>Bacillati</taxon>
        <taxon>Actinomycetota</taxon>
        <taxon>Actinomycetes</taxon>
        <taxon>Kitasatosporales</taxon>
        <taxon>Streptomycetaceae</taxon>
        <taxon>Streptomyces</taxon>
    </lineage>
</organism>
<dbReference type="EMBL" id="MQUR01000112">
    <property type="protein sequence ID" value="OLZ53849.1"/>
    <property type="molecule type" value="Genomic_DNA"/>
</dbReference>
<reference evidence="2 3" key="1">
    <citation type="submission" date="2016-01" db="EMBL/GenBank/DDBJ databases">
        <title>Streptomyces amritsarensis strain MTCC 11845 genome sequencing and assembly.</title>
        <authorList>
            <person name="Sharma D."/>
            <person name="Nair G.R."/>
            <person name="Kaur G."/>
            <person name="Manhas R.K."/>
            <person name="Mayilraj S."/>
        </authorList>
    </citation>
    <scope>NUCLEOTIDE SEQUENCE [LARGE SCALE GENOMIC DNA]</scope>
    <source>
        <strain evidence="2 3">MTCC 11845</strain>
    </source>
</reference>
<keyword evidence="1" id="KW-0812">Transmembrane</keyword>
<dbReference type="Proteomes" id="UP000187151">
    <property type="component" value="Unassembled WGS sequence"/>
</dbReference>
<sequence>MRNEQRVVQRSALYSRLLALLAVLAAVAFVYTVVRENLPPRLTADWPWKLRLLDFQSATAAVIATVGAALARAQYARAVRPALGYTCRVLAGHAPGGALAWSCHAFNGAQDVAVVTAVGYQVRFTGEPEQPEPSSWSDRDEVVAACVARGLVDRQDLWIDLIGGGRPIPGQGTMFLAWFAERALSDIETVLVRVRVVDRVGDVHERVLDLFRGVNRHPAAPDPHPFQLD</sequence>
<comment type="caution">
    <text evidence="2">The sequence shown here is derived from an EMBL/GenBank/DDBJ whole genome shotgun (WGS) entry which is preliminary data.</text>
</comment>
<keyword evidence="1" id="KW-0472">Membrane</keyword>
<evidence type="ECO:0000313" key="3">
    <source>
        <dbReference type="Proteomes" id="UP000187151"/>
    </source>
</evidence>
<evidence type="ECO:0000256" key="1">
    <source>
        <dbReference type="SAM" id="Phobius"/>
    </source>
</evidence>
<keyword evidence="3" id="KW-1185">Reference proteome</keyword>
<accession>A0ABX3FTP6</accession>
<proteinExistence type="predicted"/>
<name>A0ABX3FTP6_9ACTN</name>
<feature type="transmembrane region" description="Helical" evidence="1">
    <location>
        <begin position="12"/>
        <end position="33"/>
    </location>
</feature>
<protein>
    <submittedName>
        <fullName evidence="2">Uncharacterized protein</fullName>
    </submittedName>
</protein>